<dbReference type="Gene3D" id="3.60.15.10">
    <property type="entry name" value="Ribonuclease Z/Hydroxyacylglutathione hydrolase-like"/>
    <property type="match status" value="1"/>
</dbReference>
<feature type="domain" description="Metallo-beta-lactamase" evidence="1">
    <location>
        <begin position="24"/>
        <end position="228"/>
    </location>
</feature>
<dbReference type="PANTHER" id="PTHR42951:SF22">
    <property type="entry name" value="METALLO BETA-LACTAMASE SUPERFAMILY LIPOPROTEIN"/>
    <property type="match status" value="1"/>
</dbReference>
<dbReference type="Proteomes" id="UP000602076">
    <property type="component" value="Unassembled WGS sequence"/>
</dbReference>
<keyword evidence="3" id="KW-1185">Reference proteome</keyword>
<proteinExistence type="predicted"/>
<accession>A0A927CWI9</accession>
<protein>
    <submittedName>
        <fullName evidence="2">MBL fold metallo-hydrolase</fullName>
    </submittedName>
</protein>
<name>A0A927CWI9_9BACI</name>
<dbReference type="PANTHER" id="PTHR42951">
    <property type="entry name" value="METALLO-BETA-LACTAMASE DOMAIN-CONTAINING"/>
    <property type="match status" value="1"/>
</dbReference>
<dbReference type="CDD" id="cd07726">
    <property type="entry name" value="ST1585-like_MBL-fold"/>
    <property type="match status" value="1"/>
</dbReference>
<reference evidence="2" key="1">
    <citation type="submission" date="2020-09" db="EMBL/GenBank/DDBJ databases">
        <title>Bacillus faecalis sp. nov., a moderately halophilic bacterium isolated from cow faeces.</title>
        <authorList>
            <person name="Jiang L."/>
            <person name="Lee J."/>
        </authorList>
    </citation>
    <scope>NUCLEOTIDE SEQUENCE</scope>
    <source>
        <strain evidence="2">AGMB 02131</strain>
    </source>
</reference>
<dbReference type="Pfam" id="PF00753">
    <property type="entry name" value="Lactamase_B"/>
    <property type="match status" value="1"/>
</dbReference>
<dbReference type="InterPro" id="IPR050855">
    <property type="entry name" value="NDM-1-like"/>
</dbReference>
<dbReference type="InterPro" id="IPR001279">
    <property type="entry name" value="Metallo-B-lactamas"/>
</dbReference>
<comment type="caution">
    <text evidence="2">The sequence shown here is derived from an EMBL/GenBank/DDBJ whole genome shotgun (WGS) entry which is preliminary data.</text>
</comment>
<dbReference type="EMBL" id="JACXSI010000001">
    <property type="protein sequence ID" value="MBD3106905.1"/>
    <property type="molecule type" value="Genomic_DNA"/>
</dbReference>
<evidence type="ECO:0000313" key="3">
    <source>
        <dbReference type="Proteomes" id="UP000602076"/>
    </source>
</evidence>
<dbReference type="SUPFAM" id="SSF56281">
    <property type="entry name" value="Metallo-hydrolase/oxidoreductase"/>
    <property type="match status" value="1"/>
</dbReference>
<gene>
    <name evidence="2" type="ORF">IEO70_00745</name>
</gene>
<organism evidence="2 3">
    <name type="scientific">Peribacillus faecalis</name>
    <dbReference type="NCBI Taxonomy" id="2772559"/>
    <lineage>
        <taxon>Bacteria</taxon>
        <taxon>Bacillati</taxon>
        <taxon>Bacillota</taxon>
        <taxon>Bacilli</taxon>
        <taxon>Bacillales</taxon>
        <taxon>Bacillaceae</taxon>
        <taxon>Peribacillus</taxon>
    </lineage>
</organism>
<evidence type="ECO:0000259" key="1">
    <source>
        <dbReference type="SMART" id="SM00849"/>
    </source>
</evidence>
<dbReference type="AlphaFoldDB" id="A0A927CWI9"/>
<evidence type="ECO:0000313" key="2">
    <source>
        <dbReference type="EMBL" id="MBD3106905.1"/>
    </source>
</evidence>
<dbReference type="InterPro" id="IPR037482">
    <property type="entry name" value="ST1585_MBL-fold"/>
</dbReference>
<dbReference type="RefSeq" id="WP_190996442.1">
    <property type="nucleotide sequence ID" value="NZ_JACXSI010000001.1"/>
</dbReference>
<sequence>MPTVQQINSTLYCIDCHDIQRKNRTGSYVFKDQNSISLIETSASPSIPYILEGLKQLEIKLEDIKYIIVTHIHLDHAGGAGLMLQHCPNAKLIVHPKGARHLVDPSRLIAGARAVYGEEFDQLFDPIIPISEERILTVADGEKLKLSDRTFTFYHTPGHANHHIAIHDSETNGLFTGDTAGIYYRELDDENFNLVMPSTSPSQFDPEAMLKSLQLFSDLQAQSIFFGHYGQHDHPEEVFKQVRYWLPIFIAEAEKAMAKPLSFEERVQETTDSLMTICTDFLLSKGLTKEHPVFEILSLDLSVSSMGLIDYLTKKQ</sequence>
<dbReference type="SMART" id="SM00849">
    <property type="entry name" value="Lactamase_B"/>
    <property type="match status" value="1"/>
</dbReference>
<dbReference type="InterPro" id="IPR036866">
    <property type="entry name" value="RibonucZ/Hydroxyglut_hydro"/>
</dbReference>